<accession>A0A8J2QK11</accession>
<sequence length="216" mass="23673">MRCWFGLGGRRVPASRTAAKCRKSNPPSHSLRYKRGTSRSRRREHVFICMFYPSAALNPTHPDRKVRSAARRARAVAASRSPPPLLTRETLSEVDGRGRTDVRRVLIATATDPAGIGTSEKFFRHARGRTPCSGKNRPLASLASLAHPPTNLSFTGKKVWQGRVTSPYLVATRSFPSNESHLTGSVRCRIAGVEKCRRSTVTPSSGCDKCGVESAM</sequence>
<evidence type="ECO:0000313" key="2">
    <source>
        <dbReference type="EMBL" id="CAG9564620.1"/>
    </source>
</evidence>
<dbReference type="AlphaFoldDB" id="A0A8J2QK11"/>
<dbReference type="Proteomes" id="UP000789524">
    <property type="component" value="Unassembled WGS sequence"/>
</dbReference>
<evidence type="ECO:0000313" key="3">
    <source>
        <dbReference type="Proteomes" id="UP000789524"/>
    </source>
</evidence>
<dbReference type="OrthoDB" id="7379473at2759"/>
<gene>
    <name evidence="2" type="ORF">DCHRY22_LOCUS5594</name>
</gene>
<evidence type="ECO:0000256" key="1">
    <source>
        <dbReference type="SAM" id="MobiDB-lite"/>
    </source>
</evidence>
<reference evidence="2" key="1">
    <citation type="submission" date="2021-09" db="EMBL/GenBank/DDBJ databases">
        <authorList>
            <person name="Martin H S."/>
        </authorList>
    </citation>
    <scope>NUCLEOTIDE SEQUENCE</scope>
</reference>
<dbReference type="EMBL" id="CAKASE010000051">
    <property type="protein sequence ID" value="CAG9564620.1"/>
    <property type="molecule type" value="Genomic_DNA"/>
</dbReference>
<proteinExistence type="predicted"/>
<keyword evidence="3" id="KW-1185">Reference proteome</keyword>
<comment type="caution">
    <text evidence="2">The sequence shown here is derived from an EMBL/GenBank/DDBJ whole genome shotgun (WGS) entry which is preliminary data.</text>
</comment>
<organism evidence="2 3">
    <name type="scientific">Danaus chrysippus</name>
    <name type="common">African queen</name>
    <dbReference type="NCBI Taxonomy" id="151541"/>
    <lineage>
        <taxon>Eukaryota</taxon>
        <taxon>Metazoa</taxon>
        <taxon>Ecdysozoa</taxon>
        <taxon>Arthropoda</taxon>
        <taxon>Hexapoda</taxon>
        <taxon>Insecta</taxon>
        <taxon>Pterygota</taxon>
        <taxon>Neoptera</taxon>
        <taxon>Endopterygota</taxon>
        <taxon>Lepidoptera</taxon>
        <taxon>Glossata</taxon>
        <taxon>Ditrysia</taxon>
        <taxon>Papilionoidea</taxon>
        <taxon>Nymphalidae</taxon>
        <taxon>Danainae</taxon>
        <taxon>Danaini</taxon>
        <taxon>Danaina</taxon>
        <taxon>Danaus</taxon>
        <taxon>Anosia</taxon>
    </lineage>
</organism>
<name>A0A8J2QK11_9NEOP</name>
<feature type="region of interest" description="Disordered" evidence="1">
    <location>
        <begin position="16"/>
        <end position="38"/>
    </location>
</feature>
<protein>
    <submittedName>
        <fullName evidence="2">(African queen) hypothetical protein</fullName>
    </submittedName>
</protein>